<keyword evidence="11 13" id="KW-0472">Membrane</keyword>
<keyword evidence="8" id="KW-0249">Electron transport</keyword>
<dbReference type="RefSeq" id="WP_192507847.1">
    <property type="nucleotide sequence ID" value="NZ_AQGV01000012.1"/>
</dbReference>
<dbReference type="PANTHER" id="PTHR30529:SF1">
    <property type="entry name" value="CYTOCHROME B561 HOMOLOG 2"/>
    <property type="match status" value="1"/>
</dbReference>
<evidence type="ECO:0000256" key="1">
    <source>
        <dbReference type="ARBA" id="ARBA00001970"/>
    </source>
</evidence>
<evidence type="ECO:0000256" key="10">
    <source>
        <dbReference type="ARBA" id="ARBA00023004"/>
    </source>
</evidence>
<feature type="domain" description="Cytochrome b561 bacterial/Ni-hydrogenase" evidence="14">
    <location>
        <begin position="9"/>
        <end position="180"/>
    </location>
</feature>
<dbReference type="InterPro" id="IPR052168">
    <property type="entry name" value="Cytochrome_b561_oxidase"/>
</dbReference>
<dbReference type="InterPro" id="IPR016174">
    <property type="entry name" value="Di-haem_cyt_TM"/>
</dbReference>
<feature type="transmembrane region" description="Helical" evidence="13">
    <location>
        <begin position="91"/>
        <end position="113"/>
    </location>
</feature>
<evidence type="ECO:0000256" key="12">
    <source>
        <dbReference type="ARBA" id="ARBA00037975"/>
    </source>
</evidence>
<comment type="cofactor">
    <cofactor evidence="1">
        <name>heme b</name>
        <dbReference type="ChEBI" id="CHEBI:60344"/>
    </cofactor>
</comment>
<evidence type="ECO:0000256" key="5">
    <source>
        <dbReference type="ARBA" id="ARBA00022617"/>
    </source>
</evidence>
<evidence type="ECO:0000256" key="6">
    <source>
        <dbReference type="ARBA" id="ARBA00022692"/>
    </source>
</evidence>
<dbReference type="InterPro" id="IPR011577">
    <property type="entry name" value="Cyt_b561_bac/Ni-Hgenase"/>
</dbReference>
<feature type="transmembrane region" description="Helical" evidence="13">
    <location>
        <begin position="54"/>
        <end position="71"/>
    </location>
</feature>
<keyword evidence="7" id="KW-0479">Metal-binding</keyword>
<evidence type="ECO:0000256" key="4">
    <source>
        <dbReference type="ARBA" id="ARBA00022475"/>
    </source>
</evidence>
<name>A0ABR9EC62_9GAMM</name>
<keyword evidence="10" id="KW-0408">Iron</keyword>
<dbReference type="Proteomes" id="UP000615755">
    <property type="component" value="Unassembled WGS sequence"/>
</dbReference>
<evidence type="ECO:0000256" key="2">
    <source>
        <dbReference type="ARBA" id="ARBA00004651"/>
    </source>
</evidence>
<evidence type="ECO:0000259" key="14">
    <source>
        <dbReference type="Pfam" id="PF01292"/>
    </source>
</evidence>
<comment type="subcellular location">
    <subcellularLocation>
        <location evidence="2">Cell membrane</location>
        <topology evidence="2">Multi-pass membrane protein</topology>
    </subcellularLocation>
</comment>
<evidence type="ECO:0000313" key="15">
    <source>
        <dbReference type="EMBL" id="MBE0368591.1"/>
    </source>
</evidence>
<gene>
    <name evidence="15" type="primary">cybB</name>
    <name evidence="15" type="ORF">PAUR_a2224</name>
</gene>
<comment type="caution">
    <text evidence="15">The sequence shown here is derived from an EMBL/GenBank/DDBJ whole genome shotgun (WGS) entry which is preliminary data.</text>
</comment>
<protein>
    <submittedName>
        <fullName evidence="15">Cytochrome b561</fullName>
    </submittedName>
</protein>
<keyword evidence="6 13" id="KW-0812">Transmembrane</keyword>
<dbReference type="PANTHER" id="PTHR30529">
    <property type="entry name" value="CYTOCHROME B561"/>
    <property type="match status" value="1"/>
</dbReference>
<keyword evidence="16" id="KW-1185">Reference proteome</keyword>
<organism evidence="15 16">
    <name type="scientific">Pseudoalteromonas aurantia 208</name>
    <dbReference type="NCBI Taxonomy" id="1314867"/>
    <lineage>
        <taxon>Bacteria</taxon>
        <taxon>Pseudomonadati</taxon>
        <taxon>Pseudomonadota</taxon>
        <taxon>Gammaproteobacteria</taxon>
        <taxon>Alteromonadales</taxon>
        <taxon>Pseudoalteromonadaceae</taxon>
        <taxon>Pseudoalteromonas</taxon>
    </lineage>
</organism>
<evidence type="ECO:0000256" key="11">
    <source>
        <dbReference type="ARBA" id="ARBA00023136"/>
    </source>
</evidence>
<evidence type="ECO:0000313" key="16">
    <source>
        <dbReference type="Proteomes" id="UP000615755"/>
    </source>
</evidence>
<evidence type="ECO:0000256" key="13">
    <source>
        <dbReference type="SAM" id="Phobius"/>
    </source>
</evidence>
<dbReference type="Gene3D" id="1.20.950.20">
    <property type="entry name" value="Transmembrane di-heme cytochromes, Chain C"/>
    <property type="match status" value="1"/>
</dbReference>
<evidence type="ECO:0000256" key="7">
    <source>
        <dbReference type="ARBA" id="ARBA00022723"/>
    </source>
</evidence>
<evidence type="ECO:0000256" key="9">
    <source>
        <dbReference type="ARBA" id="ARBA00022989"/>
    </source>
</evidence>
<reference evidence="15 16" key="1">
    <citation type="submission" date="2015-03" db="EMBL/GenBank/DDBJ databases">
        <title>Genome sequence of Pseudoalteromonas aurantia.</title>
        <authorList>
            <person name="Xie B.-B."/>
            <person name="Rong J.-C."/>
            <person name="Qin Q.-L."/>
            <person name="Zhang Y.-Z."/>
        </authorList>
    </citation>
    <scope>NUCLEOTIDE SEQUENCE [LARGE SCALE GENOMIC DNA]</scope>
    <source>
        <strain evidence="15 16">208</strain>
    </source>
</reference>
<keyword evidence="4" id="KW-1003">Cell membrane</keyword>
<keyword evidence="5" id="KW-0349">Heme</keyword>
<dbReference type="EMBL" id="AQGV01000012">
    <property type="protein sequence ID" value="MBE0368591.1"/>
    <property type="molecule type" value="Genomic_DNA"/>
</dbReference>
<comment type="similarity">
    <text evidence="12">Belongs to the cytochrome b561 family.</text>
</comment>
<sequence>MIRNSRNSYGWIAIVFHWLSAFVILGMFALGLYMVDLSYYDPWYRDALTLHKSIGVLVAVLIILRLIWKYCNAQVGEIESHRKFAKLQSRLASLAQVAMYLFLFVLFASGYLISTADGRGIDVFNLFMLPSMGEIFDQQSDIAGLVHLYVAWTLISVVSIHALAALYHHFILKDLTLKRMCIPQTEK</sequence>
<proteinExistence type="inferred from homology"/>
<keyword evidence="9 13" id="KW-1133">Transmembrane helix</keyword>
<dbReference type="SUPFAM" id="SSF81342">
    <property type="entry name" value="Transmembrane di-heme cytochromes"/>
    <property type="match status" value="1"/>
</dbReference>
<feature type="transmembrane region" description="Helical" evidence="13">
    <location>
        <begin position="12"/>
        <end position="34"/>
    </location>
</feature>
<dbReference type="Pfam" id="PF01292">
    <property type="entry name" value="Ni_hydr_CYTB"/>
    <property type="match status" value="1"/>
</dbReference>
<keyword evidence="3" id="KW-0813">Transport</keyword>
<feature type="transmembrane region" description="Helical" evidence="13">
    <location>
        <begin position="149"/>
        <end position="170"/>
    </location>
</feature>
<accession>A0ABR9EC62</accession>
<evidence type="ECO:0000256" key="8">
    <source>
        <dbReference type="ARBA" id="ARBA00022982"/>
    </source>
</evidence>
<evidence type="ECO:0000256" key="3">
    <source>
        <dbReference type="ARBA" id="ARBA00022448"/>
    </source>
</evidence>